<comment type="caution">
    <text evidence="1">The sequence shown here is derived from an EMBL/GenBank/DDBJ whole genome shotgun (WGS) entry which is preliminary data.</text>
</comment>
<organism evidence="1">
    <name type="scientific">Actinoplanes campanulatus</name>
    <dbReference type="NCBI Taxonomy" id="113559"/>
    <lineage>
        <taxon>Bacteria</taxon>
        <taxon>Bacillati</taxon>
        <taxon>Actinomycetota</taxon>
        <taxon>Actinomycetes</taxon>
        <taxon>Micromonosporales</taxon>
        <taxon>Micromonosporaceae</taxon>
        <taxon>Actinoplanes</taxon>
    </lineage>
</organism>
<dbReference type="InterPro" id="IPR041492">
    <property type="entry name" value="HAD_2"/>
</dbReference>
<dbReference type="SFLD" id="SFLDS00003">
    <property type="entry name" value="Haloacid_Dehalogenase"/>
    <property type="match status" value="1"/>
</dbReference>
<dbReference type="RefSeq" id="WP_204301635.1">
    <property type="nucleotide sequence ID" value="NZ_BAAAGQ010000076.1"/>
</dbReference>
<dbReference type="InterPro" id="IPR051806">
    <property type="entry name" value="HAD-like_SPP"/>
</dbReference>
<dbReference type="SFLD" id="SFLDG01129">
    <property type="entry name" value="C1.5:_HAD__Beta-PGM__Phosphata"/>
    <property type="match status" value="1"/>
</dbReference>
<name>A0ABQ3WZ11_9ACTN</name>
<dbReference type="Gene3D" id="1.10.150.240">
    <property type="entry name" value="Putative phosphatase, domain 2"/>
    <property type="match status" value="1"/>
</dbReference>
<evidence type="ECO:0000313" key="1">
    <source>
        <dbReference type="EMBL" id="GID51523.1"/>
    </source>
</evidence>
<sequence>MPQRTPPAGPIVFDCDGTLVNTQDTWDNAYAAICARYGLTLDNADLSRLVGLSLHDLGHELASILNMSGQHQRLSAELLELAEADLDQAVTAMPGAVEIVAALARRRPLAVASNTPRTIVEGYLTTIGIRHHFTVIIGGDNVHRPKPAPDLYLTACQRLECSPCDAIAVEDSPAGVSAGSAAGLFVVAVPSSPGLRLTANITVARLNDTALLAALMHPGTSPRAPHH</sequence>
<dbReference type="CDD" id="cd07505">
    <property type="entry name" value="HAD_BPGM-like"/>
    <property type="match status" value="1"/>
</dbReference>
<protein>
    <submittedName>
        <fullName evidence="1">Haloacid dehalogenase</fullName>
    </submittedName>
</protein>
<dbReference type="InterPro" id="IPR006439">
    <property type="entry name" value="HAD-SF_hydro_IA"/>
</dbReference>
<dbReference type="Pfam" id="PF13419">
    <property type="entry name" value="HAD_2"/>
    <property type="match status" value="1"/>
</dbReference>
<dbReference type="EMBL" id="BOMF01000187">
    <property type="protein sequence ID" value="GID51523.1"/>
    <property type="molecule type" value="Genomic_DNA"/>
</dbReference>
<dbReference type="NCBIfam" id="TIGR01509">
    <property type="entry name" value="HAD-SF-IA-v3"/>
    <property type="match status" value="1"/>
</dbReference>
<dbReference type="SUPFAM" id="SSF56784">
    <property type="entry name" value="HAD-like"/>
    <property type="match status" value="1"/>
</dbReference>
<proteinExistence type="predicted"/>
<dbReference type="InterPro" id="IPR023214">
    <property type="entry name" value="HAD_sf"/>
</dbReference>
<dbReference type="PANTHER" id="PTHR43481:SF4">
    <property type="entry name" value="GLYCEROL-1-PHOSPHATE PHOSPHOHYDROLASE 1-RELATED"/>
    <property type="match status" value="1"/>
</dbReference>
<dbReference type="PANTHER" id="PTHR43481">
    <property type="entry name" value="FRUCTOSE-1-PHOSPHATE PHOSPHATASE"/>
    <property type="match status" value="1"/>
</dbReference>
<dbReference type="InterPro" id="IPR023198">
    <property type="entry name" value="PGP-like_dom2"/>
</dbReference>
<gene>
    <name evidence="1" type="ORF">Aca07nite_87980</name>
</gene>
<dbReference type="InterPro" id="IPR036412">
    <property type="entry name" value="HAD-like_sf"/>
</dbReference>
<reference evidence="1" key="1">
    <citation type="submission" date="2021-01" db="EMBL/GenBank/DDBJ databases">
        <title>Whole genome shotgun sequence of Actinoplanes capillaceus NBRC 16408.</title>
        <authorList>
            <person name="Komaki H."/>
            <person name="Tamura T."/>
        </authorList>
    </citation>
    <scope>NUCLEOTIDE SEQUENCE [LARGE SCALE GENOMIC DNA]</scope>
    <source>
        <strain evidence="1">NBRC 16408</strain>
    </source>
</reference>
<dbReference type="Gene3D" id="3.40.50.1000">
    <property type="entry name" value="HAD superfamily/HAD-like"/>
    <property type="match status" value="1"/>
</dbReference>
<accession>A0ABQ3WZ11</accession>